<name>A0ABM5N355_EMTOG</name>
<evidence type="ECO:0000313" key="3">
    <source>
        <dbReference type="Proteomes" id="UP000002875"/>
    </source>
</evidence>
<dbReference type="Proteomes" id="UP000002875">
    <property type="component" value="Chromosome"/>
</dbReference>
<keyword evidence="1" id="KW-0732">Signal</keyword>
<dbReference type="RefSeq" id="WP_015029592.1">
    <property type="nucleotide sequence ID" value="NC_018748.1"/>
</dbReference>
<feature type="chain" id="PRO_5045312324" description="Secretion system C-terminal sorting domain-containing protein" evidence="1">
    <location>
        <begin position="25"/>
        <end position="138"/>
    </location>
</feature>
<accession>A0ABM5N355</accession>
<dbReference type="Gene3D" id="2.60.40.3080">
    <property type="match status" value="1"/>
</dbReference>
<gene>
    <name evidence="2" type="ordered locus">Emtol_2761</name>
</gene>
<proteinExistence type="predicted"/>
<dbReference type="EMBL" id="CP002961">
    <property type="protein sequence ID" value="AFK03896.1"/>
    <property type="molecule type" value="Genomic_DNA"/>
</dbReference>
<evidence type="ECO:0000313" key="2">
    <source>
        <dbReference type="EMBL" id="AFK03896.1"/>
    </source>
</evidence>
<reference evidence="2 3" key="1">
    <citation type="submission" date="2011-07" db="EMBL/GenBank/DDBJ databases">
        <title>The complete genome of chromosome of Emticicia oligotrophica DSM 17448.</title>
        <authorList>
            <consortium name="US DOE Joint Genome Institute (JGI-PGF)"/>
            <person name="Lucas S."/>
            <person name="Han J."/>
            <person name="Lapidus A."/>
            <person name="Bruce D."/>
            <person name="Goodwin L."/>
            <person name="Pitluck S."/>
            <person name="Peters L."/>
            <person name="Kyrpides N."/>
            <person name="Mavromatis K."/>
            <person name="Ivanova N."/>
            <person name="Ovchinnikova G."/>
            <person name="Teshima H."/>
            <person name="Detter J.C."/>
            <person name="Tapia R."/>
            <person name="Han C."/>
            <person name="Land M."/>
            <person name="Hauser L."/>
            <person name="Markowitz V."/>
            <person name="Cheng J.-F."/>
            <person name="Hugenholtz P."/>
            <person name="Woyke T."/>
            <person name="Wu D."/>
            <person name="Tindall B."/>
            <person name="Pomrenke H."/>
            <person name="Brambilla E."/>
            <person name="Klenk H.-P."/>
            <person name="Eisen J.A."/>
        </authorList>
    </citation>
    <scope>NUCLEOTIDE SEQUENCE [LARGE SCALE GENOMIC DNA]</scope>
    <source>
        <strain evidence="2 3">DSM 17448</strain>
    </source>
</reference>
<evidence type="ECO:0008006" key="4">
    <source>
        <dbReference type="Google" id="ProtNLM"/>
    </source>
</evidence>
<keyword evidence="3" id="KW-1185">Reference proteome</keyword>
<feature type="signal peptide" evidence="1">
    <location>
        <begin position="1"/>
        <end position="24"/>
    </location>
</feature>
<sequence length="138" mass="15420">MKTQFKNFAVALVAGIFSFSSVLANSPIEKNDESKTATKRSFNVGMYRIINSMKVNVLVDKQDSKALDISVKNEQNEVVYSEVVGKNINKFSKKLDLSGLKDGKYRIEISNGKETVTKQVNVETHAPIPSEYRSVEVK</sequence>
<evidence type="ECO:0000256" key="1">
    <source>
        <dbReference type="SAM" id="SignalP"/>
    </source>
</evidence>
<protein>
    <recommendedName>
        <fullName evidence="4">Secretion system C-terminal sorting domain-containing protein</fullName>
    </recommendedName>
</protein>
<organism evidence="2 3">
    <name type="scientific">Emticicia oligotrophica (strain DSM 17448 / CIP 109782 / MTCC 6937 / GPTSA100-15)</name>
    <dbReference type="NCBI Taxonomy" id="929562"/>
    <lineage>
        <taxon>Bacteria</taxon>
        <taxon>Pseudomonadati</taxon>
        <taxon>Bacteroidota</taxon>
        <taxon>Cytophagia</taxon>
        <taxon>Cytophagales</taxon>
        <taxon>Leadbetterellaceae</taxon>
        <taxon>Emticicia</taxon>
    </lineage>
</organism>